<dbReference type="GO" id="GO:0005886">
    <property type="term" value="C:plasma membrane"/>
    <property type="evidence" value="ECO:0007669"/>
    <property type="project" value="UniProtKB-SubCell"/>
</dbReference>
<dbReference type="Pfam" id="PF02518">
    <property type="entry name" value="HATPase_c"/>
    <property type="match status" value="1"/>
</dbReference>
<dbReference type="InterPro" id="IPR005467">
    <property type="entry name" value="His_kinase_dom"/>
</dbReference>
<dbReference type="Pfam" id="PF00512">
    <property type="entry name" value="HisKA"/>
    <property type="match status" value="1"/>
</dbReference>
<dbReference type="SMART" id="SM00388">
    <property type="entry name" value="HisKA"/>
    <property type="match status" value="1"/>
</dbReference>
<dbReference type="InterPro" id="IPR036097">
    <property type="entry name" value="HisK_dim/P_sf"/>
</dbReference>
<dbReference type="GO" id="GO:0005524">
    <property type="term" value="F:ATP binding"/>
    <property type="evidence" value="ECO:0007669"/>
    <property type="project" value="UniProtKB-KW"/>
</dbReference>
<evidence type="ECO:0000256" key="10">
    <source>
        <dbReference type="ARBA" id="ARBA00022840"/>
    </source>
</evidence>
<accession>E1YFY9</accession>
<feature type="transmembrane region" description="Helical" evidence="14">
    <location>
        <begin position="288"/>
        <end position="307"/>
    </location>
</feature>
<dbReference type="EC" id="2.7.13.3" evidence="3"/>
<evidence type="ECO:0000259" key="15">
    <source>
        <dbReference type="PROSITE" id="PS50109"/>
    </source>
</evidence>
<dbReference type="CDD" id="cd00082">
    <property type="entry name" value="HisKA"/>
    <property type="match status" value="1"/>
</dbReference>
<dbReference type="PRINTS" id="PR00344">
    <property type="entry name" value="BCTRLSENSOR"/>
</dbReference>
<dbReference type="EMBL" id="FR695872">
    <property type="protein sequence ID" value="CBX29483.1"/>
    <property type="molecule type" value="Genomic_DNA"/>
</dbReference>
<evidence type="ECO:0000256" key="4">
    <source>
        <dbReference type="ARBA" id="ARBA00022475"/>
    </source>
</evidence>
<evidence type="ECO:0000256" key="14">
    <source>
        <dbReference type="SAM" id="Phobius"/>
    </source>
</evidence>
<dbReference type="InterPro" id="IPR033479">
    <property type="entry name" value="dCache_1"/>
</dbReference>
<evidence type="ECO:0000256" key="6">
    <source>
        <dbReference type="ARBA" id="ARBA00022679"/>
    </source>
</evidence>
<dbReference type="SUPFAM" id="SSF55874">
    <property type="entry name" value="ATPase domain of HSP90 chaperone/DNA topoisomerase II/histidine kinase"/>
    <property type="match status" value="1"/>
</dbReference>
<dbReference type="PANTHER" id="PTHR43065">
    <property type="entry name" value="SENSOR HISTIDINE KINASE"/>
    <property type="match status" value="1"/>
</dbReference>
<evidence type="ECO:0000256" key="1">
    <source>
        <dbReference type="ARBA" id="ARBA00000085"/>
    </source>
</evidence>
<dbReference type="Gene3D" id="3.30.565.10">
    <property type="entry name" value="Histidine kinase-like ATPase, C-terminal domain"/>
    <property type="match status" value="1"/>
</dbReference>
<keyword evidence="13 14" id="KW-0472">Membrane</keyword>
<keyword evidence="7 14" id="KW-0812">Transmembrane</keyword>
<evidence type="ECO:0000256" key="8">
    <source>
        <dbReference type="ARBA" id="ARBA00022741"/>
    </source>
</evidence>
<dbReference type="Gene3D" id="3.30.450.20">
    <property type="entry name" value="PAS domain"/>
    <property type="match status" value="2"/>
</dbReference>
<dbReference type="PROSITE" id="PS50109">
    <property type="entry name" value="HIS_KIN"/>
    <property type="match status" value="1"/>
</dbReference>
<evidence type="ECO:0000256" key="3">
    <source>
        <dbReference type="ARBA" id="ARBA00012438"/>
    </source>
</evidence>
<keyword evidence="6" id="KW-0808">Transferase</keyword>
<keyword evidence="9" id="KW-0418">Kinase</keyword>
<evidence type="ECO:0000256" key="12">
    <source>
        <dbReference type="ARBA" id="ARBA00023012"/>
    </source>
</evidence>
<evidence type="ECO:0000256" key="5">
    <source>
        <dbReference type="ARBA" id="ARBA00022553"/>
    </source>
</evidence>
<gene>
    <name evidence="16" type="ORF">N47_J04640</name>
</gene>
<feature type="domain" description="Histidine kinase" evidence="15">
    <location>
        <begin position="344"/>
        <end position="562"/>
    </location>
</feature>
<evidence type="ECO:0000256" key="2">
    <source>
        <dbReference type="ARBA" id="ARBA00004651"/>
    </source>
</evidence>
<proteinExistence type="predicted"/>
<dbReference type="AlphaFoldDB" id="E1YFY9"/>
<dbReference type="InterPro" id="IPR003661">
    <property type="entry name" value="HisK_dim/P_dom"/>
</dbReference>
<dbReference type="InterPro" id="IPR003594">
    <property type="entry name" value="HATPase_dom"/>
</dbReference>
<feature type="transmembrane region" description="Helical" evidence="14">
    <location>
        <begin position="20"/>
        <end position="39"/>
    </location>
</feature>
<keyword evidence="12" id="KW-0902">Two-component regulatory system</keyword>
<name>E1YFY9_9BACT</name>
<keyword evidence="5" id="KW-0597">Phosphoprotein</keyword>
<dbReference type="Gene3D" id="1.10.287.130">
    <property type="match status" value="1"/>
</dbReference>
<evidence type="ECO:0000313" key="16">
    <source>
        <dbReference type="EMBL" id="CBX29483.1"/>
    </source>
</evidence>
<dbReference type="Pfam" id="PF02743">
    <property type="entry name" value="dCache_1"/>
    <property type="match status" value="1"/>
</dbReference>
<sequence>MNQENRLKDPYYKSLTRKILLIIIAVSFVPLILVSGVILNRFSVSYHNKQSEHLKELVLKHKQNIDSFLHEKLNSIRFMAKSFSFEKINNEDFLRSSLASLQTEYGSVFEDLGVVNDKGIQITYAGPFKLENANYSDAQWFKNAIQSDYSISDIFLGLRGTPHFVITARQYRDGVPWVLRATISFVTFNSLVENLKIGKTGFAFILNSKGEYQSKPRVEAVSDKVYSIYNLIANGENTKDGVYFSELHNDSEKKYLFVATLIKNSKWVLICQQDKSDAFSELTNARQITLLIILIDGIFIILTAILLSKWIVAKIAKTDDEKAIMNQQIIETGKLASLGELAAGIAHEINNPVAIMVEEAGWIHDFMEEEPLNNQENKNELERALAQIKTQGKRCRDITKKLLSFARKTEAVIEDVDINEVINDVISFCTQRAKFSNVVIKSSLQENLPILRLSHTEIQQVFLNLMNNALDSLEKRGGNITLKSMLEANEVVISVADDGPGIPKANLARIFDPFFTTKPVGKGTGLGLSICYGIVKKMGGIIDVRSVVDAGTTFYVRLPSKRKD</sequence>
<keyword evidence="10" id="KW-0067">ATP-binding</keyword>
<reference evidence="16" key="1">
    <citation type="journal article" date="2011" name="Environ. Microbiol.">
        <title>Genomic insights into the metabolic potential of the polycyclic aromatic hydrocarbon degrading sulfate-reducing Deltaproteobacterium N47.</title>
        <authorList>
            <person name="Bergmann F."/>
            <person name="Selesi D."/>
            <person name="Weinmaier T."/>
            <person name="Tischler P."/>
            <person name="Rattei T."/>
            <person name="Meckenstock R.U."/>
        </authorList>
    </citation>
    <scope>NUCLEOTIDE SEQUENCE</scope>
</reference>
<dbReference type="PANTHER" id="PTHR43065:SF46">
    <property type="entry name" value="C4-DICARBOXYLATE TRANSPORT SENSOR PROTEIN DCTB"/>
    <property type="match status" value="1"/>
</dbReference>
<dbReference type="SMART" id="SM00387">
    <property type="entry name" value="HATPase_c"/>
    <property type="match status" value="1"/>
</dbReference>
<evidence type="ECO:0000256" key="13">
    <source>
        <dbReference type="ARBA" id="ARBA00023136"/>
    </source>
</evidence>
<dbReference type="SUPFAM" id="SSF47384">
    <property type="entry name" value="Homodimeric domain of signal transducing histidine kinase"/>
    <property type="match status" value="1"/>
</dbReference>
<comment type="catalytic activity">
    <reaction evidence="1">
        <text>ATP + protein L-histidine = ADP + protein N-phospho-L-histidine.</text>
        <dbReference type="EC" id="2.7.13.3"/>
    </reaction>
</comment>
<protein>
    <recommendedName>
        <fullName evidence="3">histidine kinase</fullName>
        <ecNumber evidence="3">2.7.13.3</ecNumber>
    </recommendedName>
</protein>
<dbReference type="CDD" id="cd12912">
    <property type="entry name" value="PDC2_MCP_like"/>
    <property type="match status" value="1"/>
</dbReference>
<dbReference type="InterPro" id="IPR036890">
    <property type="entry name" value="HATPase_C_sf"/>
</dbReference>
<comment type="subcellular location">
    <subcellularLocation>
        <location evidence="2">Cell membrane</location>
        <topology evidence="2">Multi-pass membrane protein</topology>
    </subcellularLocation>
</comment>
<evidence type="ECO:0000256" key="11">
    <source>
        <dbReference type="ARBA" id="ARBA00022989"/>
    </source>
</evidence>
<organism evidence="16">
    <name type="scientific">uncultured Desulfobacterium sp</name>
    <dbReference type="NCBI Taxonomy" id="201089"/>
    <lineage>
        <taxon>Bacteria</taxon>
        <taxon>Pseudomonadati</taxon>
        <taxon>Thermodesulfobacteriota</taxon>
        <taxon>Desulfobacteria</taxon>
        <taxon>Desulfobacterales</taxon>
        <taxon>Desulfobacteriaceae</taxon>
        <taxon>Desulfobacterium</taxon>
        <taxon>environmental samples</taxon>
    </lineage>
</organism>
<dbReference type="GO" id="GO:0000155">
    <property type="term" value="F:phosphorelay sensor kinase activity"/>
    <property type="evidence" value="ECO:0007669"/>
    <property type="project" value="InterPro"/>
</dbReference>
<keyword evidence="11 14" id="KW-1133">Transmembrane helix</keyword>
<evidence type="ECO:0000256" key="7">
    <source>
        <dbReference type="ARBA" id="ARBA00022692"/>
    </source>
</evidence>
<evidence type="ECO:0000256" key="9">
    <source>
        <dbReference type="ARBA" id="ARBA00022777"/>
    </source>
</evidence>
<keyword evidence="4" id="KW-1003">Cell membrane</keyword>
<keyword evidence="8" id="KW-0547">Nucleotide-binding</keyword>
<dbReference type="InterPro" id="IPR004358">
    <property type="entry name" value="Sig_transdc_His_kin-like_C"/>
</dbReference>